<keyword evidence="2" id="KW-1185">Reference proteome</keyword>
<dbReference type="EMBL" id="MU006220">
    <property type="protein sequence ID" value="KAF2829712.1"/>
    <property type="molecule type" value="Genomic_DNA"/>
</dbReference>
<gene>
    <name evidence="1" type="ORF">CC86DRAFT_173859</name>
</gene>
<accession>A0A6A7A8W4</accession>
<reference evidence="1" key="1">
    <citation type="journal article" date="2020" name="Stud. Mycol.">
        <title>101 Dothideomycetes genomes: a test case for predicting lifestyles and emergence of pathogens.</title>
        <authorList>
            <person name="Haridas S."/>
            <person name="Albert R."/>
            <person name="Binder M."/>
            <person name="Bloem J."/>
            <person name="Labutti K."/>
            <person name="Salamov A."/>
            <person name="Andreopoulos B."/>
            <person name="Baker S."/>
            <person name="Barry K."/>
            <person name="Bills G."/>
            <person name="Bluhm B."/>
            <person name="Cannon C."/>
            <person name="Castanera R."/>
            <person name="Culley D."/>
            <person name="Daum C."/>
            <person name="Ezra D."/>
            <person name="Gonzalez J."/>
            <person name="Henrissat B."/>
            <person name="Kuo A."/>
            <person name="Liang C."/>
            <person name="Lipzen A."/>
            <person name="Lutzoni F."/>
            <person name="Magnuson J."/>
            <person name="Mondo S."/>
            <person name="Nolan M."/>
            <person name="Ohm R."/>
            <person name="Pangilinan J."/>
            <person name="Park H.-J."/>
            <person name="Ramirez L."/>
            <person name="Alfaro M."/>
            <person name="Sun H."/>
            <person name="Tritt A."/>
            <person name="Yoshinaga Y."/>
            <person name="Zwiers L.-H."/>
            <person name="Turgeon B."/>
            <person name="Goodwin S."/>
            <person name="Spatafora J."/>
            <person name="Crous P."/>
            <person name="Grigoriev I."/>
        </authorList>
    </citation>
    <scope>NUCLEOTIDE SEQUENCE</scope>
    <source>
        <strain evidence="1">CBS 113818</strain>
    </source>
</reference>
<protein>
    <submittedName>
        <fullName evidence="1">Uncharacterized protein</fullName>
    </submittedName>
</protein>
<organism evidence="1 2">
    <name type="scientific">Ophiobolus disseminans</name>
    <dbReference type="NCBI Taxonomy" id="1469910"/>
    <lineage>
        <taxon>Eukaryota</taxon>
        <taxon>Fungi</taxon>
        <taxon>Dikarya</taxon>
        <taxon>Ascomycota</taxon>
        <taxon>Pezizomycotina</taxon>
        <taxon>Dothideomycetes</taxon>
        <taxon>Pleosporomycetidae</taxon>
        <taxon>Pleosporales</taxon>
        <taxon>Pleosporineae</taxon>
        <taxon>Phaeosphaeriaceae</taxon>
        <taxon>Ophiobolus</taxon>
    </lineage>
</organism>
<sequence length="56" mass="6127">MGTQKKHNSRIGMKSLTLSILFTTPIISPSIACQIRTNVDSRGISGCASRCCCRKR</sequence>
<name>A0A6A7A8W4_9PLEO</name>
<evidence type="ECO:0000313" key="2">
    <source>
        <dbReference type="Proteomes" id="UP000799424"/>
    </source>
</evidence>
<proteinExistence type="predicted"/>
<dbReference type="Proteomes" id="UP000799424">
    <property type="component" value="Unassembled WGS sequence"/>
</dbReference>
<evidence type="ECO:0000313" key="1">
    <source>
        <dbReference type="EMBL" id="KAF2829712.1"/>
    </source>
</evidence>
<dbReference type="AlphaFoldDB" id="A0A6A7A8W4"/>